<dbReference type="PANTHER" id="PTHR43791">
    <property type="entry name" value="PERMEASE-RELATED"/>
    <property type="match status" value="1"/>
</dbReference>
<proteinExistence type="predicted"/>
<dbReference type="InterPro" id="IPR011701">
    <property type="entry name" value="MFS"/>
</dbReference>
<evidence type="ECO:0000256" key="6">
    <source>
        <dbReference type="SAM" id="Phobius"/>
    </source>
</evidence>
<evidence type="ECO:0000313" key="8">
    <source>
        <dbReference type="EMBL" id="QXF32646.1"/>
    </source>
</evidence>
<feature type="transmembrane region" description="Helical" evidence="6">
    <location>
        <begin position="102"/>
        <end position="121"/>
    </location>
</feature>
<evidence type="ECO:0000256" key="3">
    <source>
        <dbReference type="ARBA" id="ARBA00022692"/>
    </source>
</evidence>
<keyword evidence="3 6" id="KW-0812">Transmembrane</keyword>
<comment type="subcellular location">
    <subcellularLocation>
        <location evidence="1">Membrane</location>
        <topology evidence="1">Multi-pass membrane protein</topology>
    </subcellularLocation>
</comment>
<dbReference type="Proteomes" id="UP000693715">
    <property type="component" value="Chromosome"/>
</dbReference>
<evidence type="ECO:0000256" key="5">
    <source>
        <dbReference type="ARBA" id="ARBA00023136"/>
    </source>
</evidence>
<dbReference type="CDD" id="cd17319">
    <property type="entry name" value="MFS_ExuT_GudP_like"/>
    <property type="match status" value="1"/>
</dbReference>
<organism evidence="8 9">
    <name type="scientific">Photorhabdus akhurstii</name>
    <dbReference type="NCBI Taxonomy" id="171438"/>
    <lineage>
        <taxon>Bacteria</taxon>
        <taxon>Pseudomonadati</taxon>
        <taxon>Pseudomonadota</taxon>
        <taxon>Gammaproteobacteria</taxon>
        <taxon>Enterobacterales</taxon>
        <taxon>Morganellaceae</taxon>
        <taxon>Photorhabdus</taxon>
    </lineage>
</organism>
<keyword evidence="5 6" id="KW-0472">Membrane</keyword>
<feature type="transmembrane region" description="Helical" evidence="6">
    <location>
        <begin position="306"/>
        <end position="326"/>
    </location>
</feature>
<keyword evidence="9" id="KW-1185">Reference proteome</keyword>
<feature type="transmembrane region" description="Helical" evidence="6">
    <location>
        <begin position="430"/>
        <end position="449"/>
    </location>
</feature>
<dbReference type="EMBL" id="CP020335">
    <property type="protein sequence ID" value="QXF32646.1"/>
    <property type="molecule type" value="Genomic_DNA"/>
</dbReference>
<evidence type="ECO:0000313" key="9">
    <source>
        <dbReference type="Proteomes" id="UP000693715"/>
    </source>
</evidence>
<keyword evidence="4 6" id="KW-1133">Transmembrane helix</keyword>
<dbReference type="NCBIfam" id="TIGR02332">
    <property type="entry name" value="HpaX"/>
    <property type="match status" value="1"/>
</dbReference>
<sequence length="461" mass="51120">MSDSSTAAQQPGNPAVQHKQLTAQQQSVINKLFRRLIIFLFVLFVFSFLDRINIGFAGLTMGKDLGLNATMFGLAATLFYATYVIFGIPSNIMLSIVGARRWIATIMVLWGISSTATMFAAGPTSLYILRMLVGIAEAGFVPGILLYLTYWFPAYYRARANALFMVAMPVTMAFGSLASGYILEMDGLLNLHGWQWLFLLEGFPSVLLGIVVWFYLDDSPKRAKWLTDEDKKCLQEMMDNDQLAQIQPANSSTHQAMQKRSIWREIFAPIMLMYTLAYFCLTNTLSAINIWTPQIVQSFNQGSSNIMIGILTAIPQFCTIIGMVYWSRRSDRLQERKTHTALPYLFAAVGWILTSLTNHSVIQLIGIIMASTGSFTAMAVFWTTPDQAISLRARAIGIAVISATGNIGSALSPLLIGWLKDQTGSFNTGLYFVAGLLVIGAAIICLIPMKHARQRTAQQFQ</sequence>
<dbReference type="InterPro" id="IPR020846">
    <property type="entry name" value="MFS_dom"/>
</dbReference>
<evidence type="ECO:0000256" key="2">
    <source>
        <dbReference type="ARBA" id="ARBA00022448"/>
    </source>
</evidence>
<dbReference type="RefSeq" id="WP_217471055.1">
    <property type="nucleotide sequence ID" value="NZ_CP020335.1"/>
</dbReference>
<name>A0ABX8LSW0_9GAMM</name>
<feature type="transmembrane region" description="Helical" evidence="6">
    <location>
        <begin position="338"/>
        <end position="356"/>
    </location>
</feature>
<feature type="transmembrane region" description="Helical" evidence="6">
    <location>
        <begin position="194"/>
        <end position="216"/>
    </location>
</feature>
<feature type="transmembrane region" description="Helical" evidence="6">
    <location>
        <begin position="266"/>
        <end position="286"/>
    </location>
</feature>
<dbReference type="PANTHER" id="PTHR43791:SF102">
    <property type="entry name" value="4-HYDROXYPHENYLACETATE CATABOLISM PROTEIN"/>
    <property type="match status" value="1"/>
</dbReference>
<dbReference type="PROSITE" id="PS50850">
    <property type="entry name" value="MFS"/>
    <property type="match status" value="1"/>
</dbReference>
<gene>
    <name evidence="8" type="ORF">B0X70_05335</name>
</gene>
<feature type="transmembrane region" description="Helical" evidence="6">
    <location>
        <begin position="362"/>
        <end position="383"/>
    </location>
</feature>
<accession>A0ABX8LSW0</accession>
<evidence type="ECO:0000256" key="4">
    <source>
        <dbReference type="ARBA" id="ARBA00022989"/>
    </source>
</evidence>
<feature type="transmembrane region" description="Helical" evidence="6">
    <location>
        <begin position="32"/>
        <end position="49"/>
    </location>
</feature>
<keyword evidence="2" id="KW-0813">Transport</keyword>
<reference evidence="8 9" key="1">
    <citation type="submission" date="2017-03" db="EMBL/GenBank/DDBJ databases">
        <title>Genome comparison of Photorhabdus luminescens strain 0813-124 phase variants.</title>
        <authorList>
            <person name="Chien C.-C."/>
            <person name="Chen W.-J."/>
            <person name="Shih M.-C."/>
            <person name="Hsieh F.-C."/>
        </authorList>
    </citation>
    <scope>NUCLEOTIDE SEQUENCE [LARGE SCALE GENOMIC DNA]</scope>
    <source>
        <strain evidence="8 9">0813-124 phase II</strain>
    </source>
</reference>
<feature type="transmembrane region" description="Helical" evidence="6">
    <location>
        <begin position="395"/>
        <end position="418"/>
    </location>
</feature>
<evidence type="ECO:0000256" key="1">
    <source>
        <dbReference type="ARBA" id="ARBA00004141"/>
    </source>
</evidence>
<feature type="transmembrane region" description="Helical" evidence="6">
    <location>
        <begin position="162"/>
        <end position="182"/>
    </location>
</feature>
<feature type="domain" description="Major facilitator superfamily (MFS) profile" evidence="7">
    <location>
        <begin position="36"/>
        <end position="453"/>
    </location>
</feature>
<feature type="transmembrane region" description="Helical" evidence="6">
    <location>
        <begin position="69"/>
        <end position="90"/>
    </location>
</feature>
<dbReference type="Pfam" id="PF07690">
    <property type="entry name" value="MFS_1"/>
    <property type="match status" value="1"/>
</dbReference>
<protein>
    <submittedName>
        <fullName evidence="8">4-hydroxyphenylacetate permease</fullName>
    </submittedName>
</protein>
<feature type="transmembrane region" description="Helical" evidence="6">
    <location>
        <begin position="127"/>
        <end position="150"/>
    </location>
</feature>
<evidence type="ECO:0000259" key="7">
    <source>
        <dbReference type="PROSITE" id="PS50850"/>
    </source>
</evidence>
<dbReference type="InterPro" id="IPR012707">
    <property type="entry name" value="HPA_permease"/>
</dbReference>